<protein>
    <submittedName>
        <fullName evidence="1">Uncharacterized protein</fullName>
    </submittedName>
</protein>
<evidence type="ECO:0000313" key="2">
    <source>
        <dbReference type="Proteomes" id="UP000000753"/>
    </source>
</evidence>
<reference evidence="1 2" key="1">
    <citation type="journal article" date="2008" name="PLoS ONE">
        <title>Environmental adaptation: genomic analysis of the piezotolerant and psychrotolerant deep-sea iron reducing bacterium Shewanella piezotolerans WP3.</title>
        <authorList>
            <person name="Wang F."/>
            <person name="Wang J."/>
            <person name="Jian H."/>
            <person name="Zhang B."/>
            <person name="Li S."/>
            <person name="Wang F."/>
            <person name="Zeng X."/>
            <person name="Gao L."/>
            <person name="Bartlett D.H."/>
            <person name="Yu J."/>
            <person name="Hu S."/>
            <person name="Xiao X."/>
        </authorList>
    </citation>
    <scope>NUCLEOTIDE SEQUENCE [LARGE SCALE GENOMIC DNA]</scope>
    <source>
        <strain evidence="2">WP3 / JCM 13877</strain>
    </source>
</reference>
<dbReference type="AlphaFoldDB" id="B8CL87"/>
<gene>
    <name evidence="1" type="ordered locus">swp_1635</name>
</gene>
<organism evidence="1 2">
    <name type="scientific">Shewanella piezotolerans (strain WP3 / JCM 13877)</name>
    <dbReference type="NCBI Taxonomy" id="225849"/>
    <lineage>
        <taxon>Bacteria</taxon>
        <taxon>Pseudomonadati</taxon>
        <taxon>Pseudomonadota</taxon>
        <taxon>Gammaproteobacteria</taxon>
        <taxon>Alteromonadales</taxon>
        <taxon>Shewanellaceae</taxon>
        <taxon>Shewanella</taxon>
    </lineage>
</organism>
<accession>B8CL87</accession>
<dbReference type="Proteomes" id="UP000000753">
    <property type="component" value="Chromosome"/>
</dbReference>
<name>B8CL87_SHEPW</name>
<dbReference type="HOGENOM" id="CLU_3405389_0_0_6"/>
<evidence type="ECO:0000313" key="1">
    <source>
        <dbReference type="EMBL" id="ACJ28413.1"/>
    </source>
</evidence>
<dbReference type="EMBL" id="CP000472">
    <property type="protein sequence ID" value="ACJ28413.1"/>
    <property type="molecule type" value="Genomic_DNA"/>
</dbReference>
<dbReference type="KEGG" id="swp:swp_1635"/>
<keyword evidence="2" id="KW-1185">Reference proteome</keyword>
<dbReference type="STRING" id="225849.swp_1635"/>
<proteinExistence type="predicted"/>
<sequence>MSLISHYCHSLLADKQQDFRRRKLQYQQTL</sequence>